<proteinExistence type="predicted"/>
<evidence type="ECO:0000313" key="4">
    <source>
        <dbReference type="EMBL" id="CAH0373781.1"/>
    </source>
</evidence>
<dbReference type="OrthoDB" id="409763at2759"/>
<name>A0A8J2X460_9STRA</name>
<dbReference type="PANTHER" id="PTHR43684">
    <property type="match status" value="1"/>
</dbReference>
<evidence type="ECO:0000256" key="2">
    <source>
        <dbReference type="ARBA" id="ARBA00023140"/>
    </source>
</evidence>
<dbReference type="GO" id="GO:0005777">
    <property type="term" value="C:peroxisome"/>
    <property type="evidence" value="ECO:0007669"/>
    <property type="project" value="UniProtKB-SubCell"/>
</dbReference>
<sequence>MLRQTCSVLLRRRTSALRAFATKPDLTLVEDRDGIRTITMNNPAKYNGWTDPMLRSWMGRFADAATDDSVKALILTGSGKYYCAGVDLSGTIKPMWPKQLHDQIYTFNKRVFDTFLEFPKPLCVAVNGPAIGASVTTATLADCVVASTNATFSTPFARLGVPPEGCSSVHFARLMGPENAMRMLGMDGWAPTAKEAAAVGLINECVSSEDLLDAAHAQLRSRLANADYVKNHRGYADTAELIKVNDRESKDLADAFLAVPFLRAQADFLASKGKKKEALVFEALVATRPAWSLLL</sequence>
<keyword evidence="2" id="KW-0576">Peroxisome</keyword>
<dbReference type="GO" id="GO:0004165">
    <property type="term" value="F:delta(3)-delta(2)-enoyl-CoA isomerase activity"/>
    <property type="evidence" value="ECO:0007669"/>
    <property type="project" value="UniProtKB-ARBA"/>
</dbReference>
<dbReference type="Proteomes" id="UP000789595">
    <property type="component" value="Unassembled WGS sequence"/>
</dbReference>
<reference evidence="4" key="1">
    <citation type="submission" date="2021-11" db="EMBL/GenBank/DDBJ databases">
        <authorList>
            <consortium name="Genoscope - CEA"/>
            <person name="William W."/>
        </authorList>
    </citation>
    <scope>NUCLEOTIDE SEQUENCE</scope>
</reference>
<comment type="caution">
    <text evidence="4">The sequence shown here is derived from an EMBL/GenBank/DDBJ whole genome shotgun (WGS) entry which is preliminary data.</text>
</comment>
<accession>A0A8J2X460</accession>
<gene>
    <name evidence="4" type="ORF">PECAL_4P10190</name>
</gene>
<dbReference type="InterPro" id="IPR001753">
    <property type="entry name" value="Enoyl-CoA_hydra/iso"/>
</dbReference>
<organism evidence="4 5">
    <name type="scientific">Pelagomonas calceolata</name>
    <dbReference type="NCBI Taxonomy" id="35677"/>
    <lineage>
        <taxon>Eukaryota</taxon>
        <taxon>Sar</taxon>
        <taxon>Stramenopiles</taxon>
        <taxon>Ochrophyta</taxon>
        <taxon>Pelagophyceae</taxon>
        <taxon>Pelagomonadales</taxon>
        <taxon>Pelagomonadaceae</taxon>
        <taxon>Pelagomonas</taxon>
    </lineage>
</organism>
<dbReference type="EMBL" id="CAKKNE010000004">
    <property type="protein sequence ID" value="CAH0373781.1"/>
    <property type="molecule type" value="Genomic_DNA"/>
</dbReference>
<dbReference type="CDD" id="cd06558">
    <property type="entry name" value="crotonase-like"/>
    <property type="match status" value="1"/>
</dbReference>
<comment type="subcellular location">
    <subcellularLocation>
        <location evidence="1">Peroxisome</location>
    </subcellularLocation>
</comment>
<dbReference type="InterPro" id="IPR051053">
    <property type="entry name" value="ECH/Chromodomain_protein"/>
</dbReference>
<dbReference type="InterPro" id="IPR029045">
    <property type="entry name" value="ClpP/crotonase-like_dom_sf"/>
</dbReference>
<dbReference type="PANTHER" id="PTHR43684:SF1">
    <property type="entry name" value="ENOYL-COA DELTA ISOMERASE 2"/>
    <property type="match status" value="1"/>
</dbReference>
<protein>
    <submittedName>
        <fullName evidence="4">Uncharacterized protein</fullName>
    </submittedName>
</protein>
<keyword evidence="3" id="KW-0413">Isomerase</keyword>
<dbReference type="AlphaFoldDB" id="A0A8J2X460"/>
<evidence type="ECO:0000313" key="5">
    <source>
        <dbReference type="Proteomes" id="UP000789595"/>
    </source>
</evidence>
<keyword evidence="5" id="KW-1185">Reference proteome</keyword>
<evidence type="ECO:0000256" key="3">
    <source>
        <dbReference type="ARBA" id="ARBA00023235"/>
    </source>
</evidence>
<dbReference type="Gene3D" id="3.90.226.10">
    <property type="entry name" value="2-enoyl-CoA Hydratase, Chain A, domain 1"/>
    <property type="match status" value="1"/>
</dbReference>
<evidence type="ECO:0000256" key="1">
    <source>
        <dbReference type="ARBA" id="ARBA00004275"/>
    </source>
</evidence>
<dbReference type="SUPFAM" id="SSF52096">
    <property type="entry name" value="ClpP/crotonase"/>
    <property type="match status" value="1"/>
</dbReference>
<dbReference type="Pfam" id="PF00378">
    <property type="entry name" value="ECH_1"/>
    <property type="match status" value="1"/>
</dbReference>